<feature type="compositionally biased region" description="Basic and acidic residues" evidence="1">
    <location>
        <begin position="1"/>
        <end position="14"/>
    </location>
</feature>
<sequence>MKSSKREAKERNNDLTKTQEVTYKEELKSAESVAETKEMTNEDYS</sequence>
<evidence type="ECO:0000256" key="1">
    <source>
        <dbReference type="SAM" id="MobiDB-lite"/>
    </source>
</evidence>
<comment type="caution">
    <text evidence="2">The sequence shown here is derived from an EMBL/GenBank/DDBJ whole genome shotgun (WGS) entry which is preliminary data.</text>
</comment>
<reference evidence="2 3" key="1">
    <citation type="submission" date="2021-01" db="EMBL/GenBank/DDBJ databases">
        <title>Genome Sequencing of Type Strains.</title>
        <authorList>
            <person name="Lemaire J.F."/>
            <person name="Inderbitzin P."/>
            <person name="Collins S.B."/>
            <person name="Wespe N."/>
            <person name="Knight-Connoni V."/>
        </authorList>
    </citation>
    <scope>NUCLEOTIDE SEQUENCE [LARGE SCALE GENOMIC DNA]</scope>
    <source>
        <strain evidence="2 3">DSM 14730</strain>
    </source>
</reference>
<organism evidence="2 3">
    <name type="scientific">Fictibacillus barbaricus</name>
    <dbReference type="NCBI Taxonomy" id="182136"/>
    <lineage>
        <taxon>Bacteria</taxon>
        <taxon>Bacillati</taxon>
        <taxon>Bacillota</taxon>
        <taxon>Bacilli</taxon>
        <taxon>Bacillales</taxon>
        <taxon>Fictibacillaceae</taxon>
        <taxon>Fictibacillus</taxon>
    </lineage>
</organism>
<dbReference type="Proteomes" id="UP001319060">
    <property type="component" value="Unassembled WGS sequence"/>
</dbReference>
<dbReference type="EMBL" id="JAFHKS010000041">
    <property type="protein sequence ID" value="MBN3544216.1"/>
    <property type="molecule type" value="Genomic_DNA"/>
</dbReference>
<evidence type="ECO:0000313" key="2">
    <source>
        <dbReference type="EMBL" id="MBN3544216.1"/>
    </source>
</evidence>
<keyword evidence="3" id="KW-1185">Reference proteome</keyword>
<evidence type="ECO:0008006" key="4">
    <source>
        <dbReference type="Google" id="ProtNLM"/>
    </source>
</evidence>
<dbReference type="RefSeq" id="WP_156774208.1">
    <property type="nucleotide sequence ID" value="NZ_BMCE01000003.1"/>
</dbReference>
<evidence type="ECO:0000313" key="3">
    <source>
        <dbReference type="Proteomes" id="UP001319060"/>
    </source>
</evidence>
<accession>A0ABS2Z945</accession>
<name>A0ABS2Z945_9BACL</name>
<gene>
    <name evidence="2" type="ORF">JYA64_02795</name>
</gene>
<proteinExistence type="predicted"/>
<protein>
    <recommendedName>
        <fullName evidence="4">YfhE family protein</fullName>
    </recommendedName>
</protein>
<feature type="compositionally biased region" description="Basic and acidic residues" evidence="1">
    <location>
        <begin position="22"/>
        <end position="45"/>
    </location>
</feature>
<feature type="region of interest" description="Disordered" evidence="1">
    <location>
        <begin position="1"/>
        <end position="45"/>
    </location>
</feature>